<reference evidence="2 3" key="1">
    <citation type="submission" date="2023-12" db="EMBL/GenBank/DDBJ databases">
        <title>Amycolatopsis sp. V23-08.</title>
        <authorList>
            <person name="Somphong A."/>
        </authorList>
    </citation>
    <scope>NUCLEOTIDE SEQUENCE [LARGE SCALE GENOMIC DNA]</scope>
    <source>
        <strain evidence="2 3">V23-08</strain>
    </source>
</reference>
<organism evidence="2 3">
    <name type="scientific">Amycolatopsis heterodermiae</name>
    <dbReference type="NCBI Taxonomy" id="3110235"/>
    <lineage>
        <taxon>Bacteria</taxon>
        <taxon>Bacillati</taxon>
        <taxon>Actinomycetota</taxon>
        <taxon>Actinomycetes</taxon>
        <taxon>Pseudonocardiales</taxon>
        <taxon>Pseudonocardiaceae</taxon>
        <taxon>Amycolatopsis</taxon>
    </lineage>
</organism>
<dbReference type="RefSeq" id="WP_323332669.1">
    <property type="nucleotide sequence ID" value="NZ_JAYFSI010000010.1"/>
</dbReference>
<name>A0ABU5REI2_9PSEU</name>
<dbReference type="EMBL" id="JAYFSI010000010">
    <property type="protein sequence ID" value="MEA5364692.1"/>
    <property type="molecule type" value="Genomic_DNA"/>
</dbReference>
<feature type="compositionally biased region" description="Basic residues" evidence="1">
    <location>
        <begin position="1"/>
        <end position="16"/>
    </location>
</feature>
<accession>A0ABU5REI2</accession>
<dbReference type="Proteomes" id="UP001304298">
    <property type="component" value="Unassembled WGS sequence"/>
</dbReference>
<comment type="caution">
    <text evidence="2">The sequence shown here is derived from an EMBL/GenBank/DDBJ whole genome shotgun (WGS) entry which is preliminary data.</text>
</comment>
<feature type="region of interest" description="Disordered" evidence="1">
    <location>
        <begin position="1"/>
        <end position="22"/>
    </location>
</feature>
<evidence type="ECO:0000313" key="2">
    <source>
        <dbReference type="EMBL" id="MEA5364692.1"/>
    </source>
</evidence>
<sequence>MARLTIRHSGKPANKNHSKEMTTGGHRIARRWAAKWQFWLLLTFTATLAVREICRAALGSHATAIWVLKVELVGVGPSVTFLVGSLSLLLVRNQFALGLRPFISYNSRWMPSHEDSVYLTEAEGPIWSVTIRNSGSGLALIRRVTLSVQAAGATEFFGIHEEVTDHLLTSCQLKLNRDYALSKLSPGGVLSPGNEVRIFELTEQSGSEFDNLSIVVEFEGALKDMFIKKIICIPPSGLPPLPEKQGKNIQTTTDGHQRTEISPE</sequence>
<keyword evidence="3" id="KW-1185">Reference proteome</keyword>
<evidence type="ECO:0000256" key="1">
    <source>
        <dbReference type="SAM" id="MobiDB-lite"/>
    </source>
</evidence>
<feature type="region of interest" description="Disordered" evidence="1">
    <location>
        <begin position="241"/>
        <end position="264"/>
    </location>
</feature>
<evidence type="ECO:0000313" key="3">
    <source>
        <dbReference type="Proteomes" id="UP001304298"/>
    </source>
</evidence>
<evidence type="ECO:0008006" key="4">
    <source>
        <dbReference type="Google" id="ProtNLM"/>
    </source>
</evidence>
<proteinExistence type="predicted"/>
<gene>
    <name evidence="2" type="ORF">VA596_34530</name>
</gene>
<protein>
    <recommendedName>
        <fullName evidence="4">SMODS-associating 2TM beta-strand rich effector domain-containing protein</fullName>
    </recommendedName>
</protein>
<feature type="compositionally biased region" description="Basic and acidic residues" evidence="1">
    <location>
        <begin position="255"/>
        <end position="264"/>
    </location>
</feature>